<dbReference type="GO" id="GO:0005829">
    <property type="term" value="C:cytosol"/>
    <property type="evidence" value="ECO:0007669"/>
    <property type="project" value="TreeGrafter"/>
</dbReference>
<dbReference type="GO" id="GO:0019693">
    <property type="term" value="P:ribose phosphate metabolic process"/>
    <property type="evidence" value="ECO:0007669"/>
    <property type="project" value="TreeGrafter"/>
</dbReference>
<dbReference type="Gene3D" id="3.90.79.10">
    <property type="entry name" value="Nucleoside Triphosphate Pyrophosphohydrolase"/>
    <property type="match status" value="1"/>
</dbReference>
<accession>A0A6I3SK95</accession>
<dbReference type="PANTHER" id="PTHR11839">
    <property type="entry name" value="UDP/ADP-SUGAR PYROPHOSPHATASE"/>
    <property type="match status" value="1"/>
</dbReference>
<dbReference type="InterPro" id="IPR015797">
    <property type="entry name" value="NUDIX_hydrolase-like_dom_sf"/>
</dbReference>
<dbReference type="OrthoDB" id="9806150at2"/>
<dbReference type="PANTHER" id="PTHR11839:SF18">
    <property type="entry name" value="NUDIX HYDROLASE DOMAIN-CONTAINING PROTEIN"/>
    <property type="match status" value="1"/>
</dbReference>
<evidence type="ECO:0000313" key="5">
    <source>
        <dbReference type="Proteomes" id="UP000430670"/>
    </source>
</evidence>
<proteinExistence type="predicted"/>
<dbReference type="GO" id="GO:0006753">
    <property type="term" value="P:nucleoside phosphate metabolic process"/>
    <property type="evidence" value="ECO:0007669"/>
    <property type="project" value="TreeGrafter"/>
</dbReference>
<dbReference type="Pfam" id="PF00293">
    <property type="entry name" value="NUDIX"/>
    <property type="match status" value="1"/>
</dbReference>
<dbReference type="InterPro" id="IPR020084">
    <property type="entry name" value="NUDIX_hydrolase_CS"/>
</dbReference>
<comment type="caution">
    <text evidence="4">The sequence shown here is derived from an EMBL/GenBank/DDBJ whole genome shotgun (WGS) entry which is preliminary data.</text>
</comment>
<reference evidence="4 5" key="1">
    <citation type="submission" date="2019-11" db="EMBL/GenBank/DDBJ databases">
        <title>Whole-genome sequence of a the green, strictly anaerobic photosynthetic bacterium Heliobacillus mobilis DSM 6151.</title>
        <authorList>
            <person name="Kyndt J.A."/>
            <person name="Meyer T.E."/>
        </authorList>
    </citation>
    <scope>NUCLEOTIDE SEQUENCE [LARGE SCALE GENOMIC DNA]</scope>
    <source>
        <strain evidence="4 5">DSM 6151</strain>
    </source>
</reference>
<dbReference type="InterPro" id="IPR000086">
    <property type="entry name" value="NUDIX_hydrolase_dom"/>
</dbReference>
<dbReference type="RefSeq" id="WP_155476415.1">
    <property type="nucleotide sequence ID" value="NZ_WNKU01000010.1"/>
</dbReference>
<evidence type="ECO:0000256" key="1">
    <source>
        <dbReference type="ARBA" id="ARBA00001946"/>
    </source>
</evidence>
<organism evidence="4 5">
    <name type="scientific">Heliobacterium mobile</name>
    <name type="common">Heliobacillus mobilis</name>
    <dbReference type="NCBI Taxonomy" id="28064"/>
    <lineage>
        <taxon>Bacteria</taxon>
        <taxon>Bacillati</taxon>
        <taxon>Bacillota</taxon>
        <taxon>Clostridia</taxon>
        <taxon>Eubacteriales</taxon>
        <taxon>Heliobacteriaceae</taxon>
        <taxon>Heliobacterium</taxon>
    </lineage>
</organism>
<dbReference type="PROSITE" id="PS00893">
    <property type="entry name" value="NUDIX_BOX"/>
    <property type="match status" value="1"/>
</dbReference>
<dbReference type="AlphaFoldDB" id="A0A6I3SK95"/>
<feature type="domain" description="Nudix hydrolase" evidence="3">
    <location>
        <begin position="40"/>
        <end position="169"/>
    </location>
</feature>
<sequence length="182" mass="20565">MEHLKEKTLESEQIYQGKFISVRKDRVTLPDGTSSYREIVEHPGAAAIVPLTSRNEVILVRQWRYSIEKVSIEIPAGKLSPDEEPLDCAQRELAEETGFAAKKWQHLLSFYASPGFCNEEMHLYIARELVIADAKPDDDEFVEPLVVPLEAALEMIETGEITDAKSIIGLLEAARILQREED</sequence>
<name>A0A6I3SK95_HELMO</name>
<dbReference type="Proteomes" id="UP000430670">
    <property type="component" value="Unassembled WGS sequence"/>
</dbReference>
<evidence type="ECO:0000256" key="2">
    <source>
        <dbReference type="ARBA" id="ARBA00022801"/>
    </source>
</evidence>
<gene>
    <name evidence="4" type="ORF">GJ688_10015</name>
</gene>
<evidence type="ECO:0000313" key="4">
    <source>
        <dbReference type="EMBL" id="MTV49313.1"/>
    </source>
</evidence>
<keyword evidence="5" id="KW-1185">Reference proteome</keyword>
<dbReference type="EMBL" id="WNKU01000010">
    <property type="protein sequence ID" value="MTV49313.1"/>
    <property type="molecule type" value="Genomic_DNA"/>
</dbReference>
<protein>
    <submittedName>
        <fullName evidence="4">NUDIX domain-containing protein</fullName>
    </submittedName>
</protein>
<dbReference type="SUPFAM" id="SSF55811">
    <property type="entry name" value="Nudix"/>
    <property type="match status" value="1"/>
</dbReference>
<keyword evidence="2" id="KW-0378">Hydrolase</keyword>
<dbReference type="GO" id="GO:0016787">
    <property type="term" value="F:hydrolase activity"/>
    <property type="evidence" value="ECO:0007669"/>
    <property type="project" value="UniProtKB-KW"/>
</dbReference>
<dbReference type="PROSITE" id="PS51462">
    <property type="entry name" value="NUDIX"/>
    <property type="match status" value="1"/>
</dbReference>
<dbReference type="FunFam" id="3.90.79.10:FF:000024">
    <property type="entry name" value="ADP-ribose pyrophosphatase"/>
    <property type="match status" value="1"/>
</dbReference>
<evidence type="ECO:0000259" key="3">
    <source>
        <dbReference type="PROSITE" id="PS51462"/>
    </source>
</evidence>
<comment type="cofactor">
    <cofactor evidence="1">
        <name>Mg(2+)</name>
        <dbReference type="ChEBI" id="CHEBI:18420"/>
    </cofactor>
</comment>